<dbReference type="Proteomes" id="UP000886741">
    <property type="component" value="Unassembled WGS sequence"/>
</dbReference>
<reference evidence="6" key="2">
    <citation type="journal article" date="2021" name="PeerJ">
        <title>Extensive microbial diversity within the chicken gut microbiome revealed by metagenomics and culture.</title>
        <authorList>
            <person name="Gilroy R."/>
            <person name="Ravi A."/>
            <person name="Getino M."/>
            <person name="Pursley I."/>
            <person name="Horton D.L."/>
            <person name="Alikhan N.F."/>
            <person name="Baker D."/>
            <person name="Gharbi K."/>
            <person name="Hall N."/>
            <person name="Watson M."/>
            <person name="Adriaenssens E.M."/>
            <person name="Foster-Nyarko E."/>
            <person name="Jarju S."/>
            <person name="Secka A."/>
            <person name="Antonio M."/>
            <person name="Oren A."/>
            <person name="Chaudhuri R.R."/>
            <person name="La Ragione R."/>
            <person name="Hildebrand F."/>
            <person name="Pallen M.J."/>
        </authorList>
    </citation>
    <scope>NUCLEOTIDE SEQUENCE</scope>
    <source>
        <strain evidence="6">ChiBcec16-1751</strain>
    </source>
</reference>
<sequence>MKQAVMYGGGNIGRGFIGALFSQAGCAVTFIDVAEPVVEGLQKRGAYPVRYVSSQGYEDVMVSPVTAVNGNDQAAAAEAIAACDIMATAVGARILKFIVGNIVAGLRKRWQRTDMPLNIIICENLMDANRILERMLKEQLTEEECRKFDETVGLVEASIGRMVPVQTEEMKDGDPLRVCVERYGYLPVDGAAFKGQPPELPGMVPFAPFDFYIKRKLYLHNMGHATCAYLGDLLGLPYIWQAIDNPDIRILTEGAMEESLMALSKRYAVPMDQLMLHKMDLLRRFTNRALGDTCARVGGDPGRKLSPEDRLVGAAKLAVDMDVTPAYMAVGAAAGVRRYVQEAGWEQTADACRKVLAEVSQLPMDHPFTALVEQFYGKILDGCTVADLRRAADEIRGAALHNIV</sequence>
<dbReference type="AlphaFoldDB" id="A0A9D1JU61"/>
<keyword evidence="1" id="KW-0560">Oxidoreductase</keyword>
<evidence type="ECO:0000256" key="1">
    <source>
        <dbReference type="ARBA" id="ARBA00023002"/>
    </source>
</evidence>
<feature type="domain" description="Mannitol dehydrogenase N-terminal" evidence="4">
    <location>
        <begin position="3"/>
        <end position="201"/>
    </location>
</feature>
<evidence type="ECO:0000259" key="5">
    <source>
        <dbReference type="Pfam" id="PF08125"/>
    </source>
</evidence>
<dbReference type="Gene3D" id="1.10.1040.10">
    <property type="entry name" value="N-(1-d-carboxylethyl)-l-norvaline Dehydrogenase, domain 2"/>
    <property type="match status" value="1"/>
</dbReference>
<dbReference type="InterPro" id="IPR013118">
    <property type="entry name" value="Mannitol_DH_C"/>
</dbReference>
<proteinExistence type="predicted"/>
<dbReference type="Pfam" id="PF08125">
    <property type="entry name" value="Mannitol_dh_C"/>
    <property type="match status" value="1"/>
</dbReference>
<dbReference type="PANTHER" id="PTHR30524:SF0">
    <property type="entry name" value="ALTRONATE OXIDOREDUCTASE-RELATED"/>
    <property type="match status" value="1"/>
</dbReference>
<accession>A0A9D1JU61</accession>
<dbReference type="InterPro" id="IPR013328">
    <property type="entry name" value="6PGD_dom2"/>
</dbReference>
<dbReference type="InterPro" id="IPR000669">
    <property type="entry name" value="Mannitol_DH"/>
</dbReference>
<dbReference type="GO" id="GO:0005829">
    <property type="term" value="C:cytosol"/>
    <property type="evidence" value="ECO:0007669"/>
    <property type="project" value="TreeGrafter"/>
</dbReference>
<dbReference type="EMBL" id="DVJJ01000164">
    <property type="protein sequence ID" value="HIS65812.1"/>
    <property type="molecule type" value="Genomic_DNA"/>
</dbReference>
<evidence type="ECO:0000256" key="3">
    <source>
        <dbReference type="ARBA" id="ARBA00048615"/>
    </source>
</evidence>
<name>A0A9D1JU61_9FIRM</name>
<feature type="domain" description="Mannitol dehydrogenase C-terminal" evidence="5">
    <location>
        <begin position="211"/>
        <end position="342"/>
    </location>
</feature>
<protein>
    <submittedName>
        <fullName evidence="6">Mannitol dehydrogenase</fullName>
    </submittedName>
</protein>
<dbReference type="SUPFAM" id="SSF48179">
    <property type="entry name" value="6-phosphogluconate dehydrogenase C-terminal domain-like"/>
    <property type="match status" value="1"/>
</dbReference>
<dbReference type="GO" id="GO:0019592">
    <property type="term" value="P:mannitol catabolic process"/>
    <property type="evidence" value="ECO:0007669"/>
    <property type="project" value="TreeGrafter"/>
</dbReference>
<dbReference type="InterPro" id="IPR036291">
    <property type="entry name" value="NAD(P)-bd_dom_sf"/>
</dbReference>
<evidence type="ECO:0000313" key="6">
    <source>
        <dbReference type="EMBL" id="HIS65812.1"/>
    </source>
</evidence>
<comment type="caution">
    <text evidence="6">The sequence shown here is derived from an EMBL/GenBank/DDBJ whole genome shotgun (WGS) entry which is preliminary data.</text>
</comment>
<dbReference type="InterPro" id="IPR013131">
    <property type="entry name" value="Mannitol_DH_N"/>
</dbReference>
<gene>
    <name evidence="6" type="ORF">IAA83_10675</name>
</gene>
<dbReference type="Pfam" id="PF01232">
    <property type="entry name" value="Mannitol_dh"/>
    <property type="match status" value="1"/>
</dbReference>
<comment type="catalytic activity">
    <reaction evidence="3">
        <text>D-mannitol 1-phosphate + NAD(+) = beta-D-fructose 6-phosphate + NADH + H(+)</text>
        <dbReference type="Rhea" id="RHEA:19661"/>
        <dbReference type="ChEBI" id="CHEBI:15378"/>
        <dbReference type="ChEBI" id="CHEBI:57540"/>
        <dbReference type="ChEBI" id="CHEBI:57634"/>
        <dbReference type="ChEBI" id="CHEBI:57945"/>
        <dbReference type="ChEBI" id="CHEBI:61381"/>
        <dbReference type="EC" id="1.1.1.17"/>
    </reaction>
</comment>
<dbReference type="InterPro" id="IPR008927">
    <property type="entry name" value="6-PGluconate_DH-like_C_sf"/>
</dbReference>
<dbReference type="PRINTS" id="PR00084">
    <property type="entry name" value="MTLDHDRGNASE"/>
</dbReference>
<evidence type="ECO:0000259" key="4">
    <source>
        <dbReference type="Pfam" id="PF01232"/>
    </source>
</evidence>
<evidence type="ECO:0000256" key="2">
    <source>
        <dbReference type="ARBA" id="ARBA00023027"/>
    </source>
</evidence>
<organism evidence="6 7">
    <name type="scientific">Candidatus Avoscillospira avistercoris</name>
    <dbReference type="NCBI Taxonomy" id="2840707"/>
    <lineage>
        <taxon>Bacteria</taxon>
        <taxon>Bacillati</taxon>
        <taxon>Bacillota</taxon>
        <taxon>Clostridia</taxon>
        <taxon>Eubacteriales</taxon>
        <taxon>Oscillospiraceae</taxon>
        <taxon>Oscillospiraceae incertae sedis</taxon>
        <taxon>Candidatus Avoscillospira</taxon>
    </lineage>
</organism>
<dbReference type="PANTHER" id="PTHR30524">
    <property type="entry name" value="MANNITOL-1-PHOSPHATE 5-DEHYDROGENASE"/>
    <property type="match status" value="1"/>
</dbReference>
<dbReference type="Gene3D" id="3.40.50.720">
    <property type="entry name" value="NAD(P)-binding Rossmann-like Domain"/>
    <property type="match status" value="1"/>
</dbReference>
<dbReference type="SUPFAM" id="SSF51735">
    <property type="entry name" value="NAD(P)-binding Rossmann-fold domains"/>
    <property type="match status" value="1"/>
</dbReference>
<dbReference type="GO" id="GO:0008926">
    <property type="term" value="F:mannitol-1-phosphate 5-dehydrogenase activity"/>
    <property type="evidence" value="ECO:0007669"/>
    <property type="project" value="UniProtKB-EC"/>
</dbReference>
<evidence type="ECO:0000313" key="7">
    <source>
        <dbReference type="Proteomes" id="UP000886741"/>
    </source>
</evidence>
<reference evidence="6" key="1">
    <citation type="submission" date="2020-10" db="EMBL/GenBank/DDBJ databases">
        <authorList>
            <person name="Gilroy R."/>
        </authorList>
    </citation>
    <scope>NUCLEOTIDE SEQUENCE</scope>
    <source>
        <strain evidence="6">ChiBcec16-1751</strain>
    </source>
</reference>
<keyword evidence="2" id="KW-0520">NAD</keyword>